<dbReference type="SUPFAM" id="SSF56935">
    <property type="entry name" value="Porins"/>
    <property type="match status" value="1"/>
</dbReference>
<evidence type="ECO:0000256" key="1">
    <source>
        <dbReference type="ARBA" id="ARBA00004442"/>
    </source>
</evidence>
<evidence type="ECO:0000313" key="4">
    <source>
        <dbReference type="EMBL" id="ERJ58693.1"/>
    </source>
</evidence>
<evidence type="ECO:0008006" key="6">
    <source>
        <dbReference type="Google" id="ProtNLM"/>
    </source>
</evidence>
<keyword evidence="3" id="KW-0998">Cell outer membrane</keyword>
<gene>
    <name evidence="4" type="ORF">M472_07925</name>
</gene>
<keyword evidence="2" id="KW-0472">Membrane</keyword>
<dbReference type="InterPro" id="IPR036942">
    <property type="entry name" value="Beta-barrel_TonB_sf"/>
</dbReference>
<dbReference type="PATRIC" id="fig|1346330.5.peg.2018"/>
<sequence>MASPSEKMSNYVSLLYNQERSGFVGKKNRNMQMDYRGQATLASWLDFSLSSMLRYQEGDDSGVSAGDITALQRYDMLVDENGQPMNMNYLQYYQPLLNSSVPVSSFPYSDWSYNILNEIKNRELTNSGLNLRVQGGLDFKLGYGISLQTKFMFEKLQYDNRSLYYEDSFTVRNLVNTTSEWNKTTGVVRPNIPKGQVLDQKSTATNAYNWRNQLNFNRTFAGVHEVNALVGAEIIQRNGKGTTMARTYGYNDDQLTVGILPNGTGNGLQLTNWLGNRLTIPYTNSYTYTMDRYFSSYGNVAYTYDRRYTVSGSFRVDASNFISDDPKYRYSPFWSVGGSWNVKNEAFLRDNTLVDALKIRSTYGYNGSSNTGTSFKPLIQVNGVSAESGHMEAQIHSYGNPTLRWERTGTLNLGVDYEFMNGRLFGKLDYYRKHGKDILAYVAIPLINGSYTANFNSAEILNNGIELEIGSRWKNEQGFSWEGVLNMAYNHNEVKRLFLSSHPYWHLSGSGGTTYVEGKPMSAVYSFRYAGPHDFGTESSPQIRPAVHLKDGDVMDVINGQTQLDGLEFMAYQGAAVAPYTFGMRHAFGYKDLDLSFSLIAKLGHIYRKTPFNHPGRNGKANSMLQEAMTAQPEAMLPALPYNENDDLYSVSYASYMDYLTTSANHLRINDITLSYNMKPLLSNMLKLDRAQLYLQTNNLTIKGKGEDPEFLYGRMRLLPSFMFGIKVGF</sequence>
<proteinExistence type="predicted"/>
<dbReference type="EMBL" id="ATDL01000015">
    <property type="protein sequence ID" value="ERJ58693.1"/>
    <property type="molecule type" value="Genomic_DNA"/>
</dbReference>
<organism evidence="4 5">
    <name type="scientific">Sphingobacterium paucimobilis HER1398</name>
    <dbReference type="NCBI Taxonomy" id="1346330"/>
    <lineage>
        <taxon>Bacteria</taxon>
        <taxon>Pseudomonadati</taxon>
        <taxon>Bacteroidota</taxon>
        <taxon>Sphingobacteriia</taxon>
        <taxon>Sphingobacteriales</taxon>
        <taxon>Sphingobacteriaceae</taxon>
        <taxon>Sphingobacterium</taxon>
    </lineage>
</organism>
<accession>U2J7R5</accession>
<dbReference type="Proteomes" id="UP000016584">
    <property type="component" value="Unassembled WGS sequence"/>
</dbReference>
<evidence type="ECO:0000256" key="2">
    <source>
        <dbReference type="ARBA" id="ARBA00023136"/>
    </source>
</evidence>
<comment type="caution">
    <text evidence="4">The sequence shown here is derived from an EMBL/GenBank/DDBJ whole genome shotgun (WGS) entry which is preliminary data.</text>
</comment>
<comment type="subcellular location">
    <subcellularLocation>
        <location evidence="1">Cell outer membrane</location>
    </subcellularLocation>
</comment>
<dbReference type="AlphaFoldDB" id="U2J7R5"/>
<evidence type="ECO:0000256" key="3">
    <source>
        <dbReference type="ARBA" id="ARBA00023237"/>
    </source>
</evidence>
<keyword evidence="5" id="KW-1185">Reference proteome</keyword>
<dbReference type="STRING" id="1346330.M472_07925"/>
<protein>
    <recommendedName>
        <fullName evidence="6">TonB-dependent receptor-like beta-barrel domain-containing protein</fullName>
    </recommendedName>
</protein>
<reference evidence="4 5" key="1">
    <citation type="journal article" date="2013" name="Genome Announc.">
        <title>The Draft Genome Sequence of Sphingomonas paucimobilis Strain HER1398 (Proteobacteria), Host to the Giant PAU Phage, Indicates That It Is a Member of the Genus Sphingobacterium (Bacteroidetes).</title>
        <authorList>
            <person name="White R.A.III."/>
            <person name="Suttle C.A."/>
        </authorList>
    </citation>
    <scope>NUCLEOTIDE SEQUENCE [LARGE SCALE GENOMIC DNA]</scope>
    <source>
        <strain evidence="4 5">HER1398</strain>
    </source>
</reference>
<evidence type="ECO:0000313" key="5">
    <source>
        <dbReference type="Proteomes" id="UP000016584"/>
    </source>
</evidence>
<dbReference type="eggNOG" id="COG4206">
    <property type="taxonomic scope" value="Bacteria"/>
</dbReference>
<dbReference type="Gene3D" id="2.40.170.20">
    <property type="entry name" value="TonB-dependent receptor, beta-barrel domain"/>
    <property type="match status" value="1"/>
</dbReference>
<name>U2J7R5_9SPHI</name>
<dbReference type="GO" id="GO:0009279">
    <property type="term" value="C:cell outer membrane"/>
    <property type="evidence" value="ECO:0007669"/>
    <property type="project" value="UniProtKB-SubCell"/>
</dbReference>